<dbReference type="OrthoDB" id="5508079at2"/>
<reference evidence="4 5" key="1">
    <citation type="submission" date="2017-08" db="EMBL/GenBank/DDBJ databases">
        <title>A Genome Sequence of Oceanimonas doudoroffii ATCC 27123T.</title>
        <authorList>
            <person name="Brennan M.A."/>
            <person name="Maclea K.S."/>
            <person name="Mcclelland W.D."/>
            <person name="Trachtenberg A.M."/>
        </authorList>
    </citation>
    <scope>NUCLEOTIDE SEQUENCE [LARGE SCALE GENOMIC DNA]</scope>
    <source>
        <strain evidence="4 5">ATCC 27123</strain>
    </source>
</reference>
<dbReference type="PANTHER" id="PTHR30487">
    <property type="entry name" value="TYPE 4 PREPILIN-LIKE PROTEINS LEADER PEPTIDE-PROCESSING ENZYME"/>
    <property type="match status" value="1"/>
</dbReference>
<dbReference type="AlphaFoldDB" id="A0A233RG11"/>
<proteinExistence type="inferred from homology"/>
<dbReference type="GO" id="GO:0004190">
    <property type="term" value="F:aspartic-type endopeptidase activity"/>
    <property type="evidence" value="ECO:0007669"/>
    <property type="project" value="InterPro"/>
</dbReference>
<dbReference type="GO" id="GO:0006465">
    <property type="term" value="P:signal peptide processing"/>
    <property type="evidence" value="ECO:0007669"/>
    <property type="project" value="TreeGrafter"/>
</dbReference>
<keyword evidence="5" id="KW-1185">Reference proteome</keyword>
<keyword evidence="2" id="KW-1133">Transmembrane helix</keyword>
<gene>
    <name evidence="4" type="ORF">B6S08_02005</name>
</gene>
<sequence length="172" mass="19222">MEQLPLLALLVCAAWMDLRTHKIPNFITLPFIPLGILFHTMFGEGAIYSLSGLAFSFLLLFPFFILRVFAGGDVKLGMAIATFTGWQLFIESLLYGLMIGLPLVLILAWRRVGWQGFKTSFSRYMLIFGTRRYMTPAENEMAGLKVPYGPALALGAALAVMLNKYQIFTLVS</sequence>
<dbReference type="InterPro" id="IPR050882">
    <property type="entry name" value="Prepilin_peptidase/N-MTase"/>
</dbReference>
<comment type="similarity">
    <text evidence="1">Belongs to the peptidase A24 family.</text>
</comment>
<dbReference type="InterPro" id="IPR000045">
    <property type="entry name" value="Prepilin_IV_endopep_pep"/>
</dbReference>
<dbReference type="EMBL" id="NBIM01000001">
    <property type="protein sequence ID" value="OXY82330.1"/>
    <property type="molecule type" value="Genomic_DNA"/>
</dbReference>
<evidence type="ECO:0000313" key="5">
    <source>
        <dbReference type="Proteomes" id="UP000242757"/>
    </source>
</evidence>
<feature type="transmembrane region" description="Helical" evidence="2">
    <location>
        <begin position="50"/>
        <end position="69"/>
    </location>
</feature>
<dbReference type="GO" id="GO:0005886">
    <property type="term" value="C:plasma membrane"/>
    <property type="evidence" value="ECO:0007669"/>
    <property type="project" value="TreeGrafter"/>
</dbReference>
<evidence type="ECO:0000313" key="4">
    <source>
        <dbReference type="EMBL" id="OXY82330.1"/>
    </source>
</evidence>
<dbReference type="PANTHER" id="PTHR30487:SF0">
    <property type="entry name" value="PREPILIN LEADER PEPTIDASE_N-METHYLTRANSFERASE-RELATED"/>
    <property type="match status" value="1"/>
</dbReference>
<protein>
    <submittedName>
        <fullName evidence="4">Prepilin peptidase</fullName>
    </submittedName>
</protein>
<keyword evidence="2" id="KW-0812">Transmembrane</keyword>
<evidence type="ECO:0000259" key="3">
    <source>
        <dbReference type="Pfam" id="PF01478"/>
    </source>
</evidence>
<dbReference type="Proteomes" id="UP000242757">
    <property type="component" value="Unassembled WGS sequence"/>
</dbReference>
<comment type="caution">
    <text evidence="4">The sequence shown here is derived from an EMBL/GenBank/DDBJ whole genome shotgun (WGS) entry which is preliminary data.</text>
</comment>
<dbReference type="RefSeq" id="WP_094199109.1">
    <property type="nucleotide sequence ID" value="NZ_NBIM01000001.1"/>
</dbReference>
<keyword evidence="2" id="KW-0472">Membrane</keyword>
<organism evidence="4 5">
    <name type="scientific">Oceanimonas doudoroffii</name>
    <dbReference type="NCBI Taxonomy" id="84158"/>
    <lineage>
        <taxon>Bacteria</taxon>
        <taxon>Pseudomonadati</taxon>
        <taxon>Pseudomonadota</taxon>
        <taxon>Gammaproteobacteria</taxon>
        <taxon>Aeromonadales</taxon>
        <taxon>Aeromonadaceae</taxon>
        <taxon>Oceanimonas</taxon>
    </lineage>
</organism>
<accession>A0A233RG11</accession>
<dbReference type="Pfam" id="PF01478">
    <property type="entry name" value="Peptidase_A24"/>
    <property type="match status" value="1"/>
</dbReference>
<dbReference type="Gene3D" id="1.20.120.1220">
    <property type="match status" value="1"/>
</dbReference>
<evidence type="ECO:0000256" key="2">
    <source>
        <dbReference type="SAM" id="Phobius"/>
    </source>
</evidence>
<feature type="transmembrane region" description="Helical" evidence="2">
    <location>
        <begin position="89"/>
        <end position="109"/>
    </location>
</feature>
<feature type="transmembrane region" description="Helical" evidence="2">
    <location>
        <begin position="26"/>
        <end position="43"/>
    </location>
</feature>
<name>A0A233RG11_9GAMM</name>
<feature type="domain" description="Prepilin type IV endopeptidase peptidase" evidence="3">
    <location>
        <begin position="6"/>
        <end position="104"/>
    </location>
</feature>
<evidence type="ECO:0000256" key="1">
    <source>
        <dbReference type="ARBA" id="ARBA00005801"/>
    </source>
</evidence>